<dbReference type="GO" id="GO:0019491">
    <property type="term" value="P:ectoine biosynthetic process"/>
    <property type="evidence" value="ECO:0007669"/>
    <property type="project" value="UniProtKB-UniPathway"/>
</dbReference>
<dbReference type="GO" id="GO:0030170">
    <property type="term" value="F:pyridoxal phosphate binding"/>
    <property type="evidence" value="ECO:0007669"/>
    <property type="project" value="InterPro"/>
</dbReference>
<dbReference type="InterPro" id="IPR015421">
    <property type="entry name" value="PyrdxlP-dep_Trfase_major"/>
</dbReference>
<accession>A0A2T5G999</accession>
<comment type="function">
    <text evidence="2 12">Catalyzes reversively the conversion of L-aspartate beta-semialdehyde (ASA) to L-2,4-diaminobutyrate (DABA) by transamination with L-glutamate.</text>
</comment>
<dbReference type="NCBIfam" id="NF006733">
    <property type="entry name" value="PRK09264.1"/>
    <property type="match status" value="1"/>
</dbReference>
<dbReference type="UniPathway" id="UPA00067">
    <property type="reaction ID" value="UER00121"/>
</dbReference>
<evidence type="ECO:0000256" key="10">
    <source>
        <dbReference type="ARBA" id="ARBA00049111"/>
    </source>
</evidence>
<evidence type="ECO:0000256" key="1">
    <source>
        <dbReference type="ARBA" id="ARBA00001933"/>
    </source>
</evidence>
<reference evidence="14 15" key="1">
    <citation type="submission" date="2017-08" db="EMBL/GenBank/DDBJ databases">
        <title>Burning lignite coal seam in the remote Altai Mountains harbors a hydrogen-driven thermophilic microbial community.</title>
        <authorList>
            <person name="Kadnikov V.V."/>
            <person name="Mardanov A.V."/>
            <person name="Ivasenko D."/>
            <person name="Beletsky A.V."/>
            <person name="Karnachuk O.V."/>
            <person name="Ravin N.V."/>
        </authorList>
    </citation>
    <scope>NUCLEOTIDE SEQUENCE [LARGE SCALE GENOMIC DNA]</scope>
    <source>
        <strain evidence="14">AL33</strain>
    </source>
</reference>
<evidence type="ECO:0000256" key="6">
    <source>
        <dbReference type="ARBA" id="ARBA00014798"/>
    </source>
</evidence>
<dbReference type="CDD" id="cd00610">
    <property type="entry name" value="OAT_like"/>
    <property type="match status" value="1"/>
</dbReference>
<evidence type="ECO:0000313" key="14">
    <source>
        <dbReference type="EMBL" id="PTQ52756.1"/>
    </source>
</evidence>
<dbReference type="EMBL" id="PEBV01000023">
    <property type="protein sequence ID" value="PTQ52756.1"/>
    <property type="molecule type" value="Genomic_DNA"/>
</dbReference>
<evidence type="ECO:0000256" key="8">
    <source>
        <dbReference type="ARBA" id="ARBA00022679"/>
    </source>
</evidence>
<dbReference type="Gene3D" id="3.40.640.10">
    <property type="entry name" value="Type I PLP-dependent aspartate aminotransferase-like (Major domain)"/>
    <property type="match status" value="1"/>
</dbReference>
<sequence length="460" mass="49893">MRRDLGGAGSAPTAPKQKQGRRRRFRMSGLDLFERLESNVRSYGRMFPTVFVRAEGYRLIDRHGRIYLDFFAGAGALNYGHNDSAMKAAIIRYLEADGIVHSLDMATEAKGRFLHHFENIILKPRGLNYKVLFPGPTGTNAVEAAMKLARKATGRTAVYGFTRGFHGMTLGSLAVTGNRAKRAGAGVPLPYGMALPYDGYFGPDVDTIDWIERLLTDPGSGVDLPAAIIVETVQGEGGLQAASWPWLRRLRALTERLGIVLIVDDIQTGSGRTGPFFSFERAGIVPDIVTLSKSIGGFGLPFSLVLVRPDLDVLGPGVHNGTFRGNNLAMVAATEALRRWETPAFEAAIDEKAALLRRRLEGLRDAVRERGIAAEVRGRGLMQGLWLEPPGLASAVSREAFRRGLIVETSGPEDEVVKLLPPLIIDEAGLEDGLMRLEAAILAAIETIRSEVAPSAVAGR</sequence>
<organism evidence="14 15">
    <name type="scientific">Hydrogenibacillus schlegelii</name>
    <name type="common">Bacillus schlegelii</name>
    <dbReference type="NCBI Taxonomy" id="1484"/>
    <lineage>
        <taxon>Bacteria</taxon>
        <taxon>Bacillati</taxon>
        <taxon>Bacillota</taxon>
        <taxon>Bacilli</taxon>
        <taxon>Bacillales</taxon>
        <taxon>Bacillales Family X. Incertae Sedis</taxon>
        <taxon>Hydrogenibacillus</taxon>
    </lineage>
</organism>
<evidence type="ECO:0000256" key="9">
    <source>
        <dbReference type="ARBA" id="ARBA00022898"/>
    </source>
</evidence>
<comment type="catalytic activity">
    <reaction evidence="10 12">
        <text>L-2,4-diaminobutanoate + 2-oxoglutarate = L-aspartate 4-semialdehyde + L-glutamate</text>
        <dbReference type="Rhea" id="RHEA:11160"/>
        <dbReference type="ChEBI" id="CHEBI:16810"/>
        <dbReference type="ChEBI" id="CHEBI:29985"/>
        <dbReference type="ChEBI" id="CHEBI:58761"/>
        <dbReference type="ChEBI" id="CHEBI:537519"/>
        <dbReference type="EC" id="2.6.1.76"/>
    </reaction>
</comment>
<feature type="region of interest" description="Disordered" evidence="13">
    <location>
        <begin position="1"/>
        <end position="22"/>
    </location>
</feature>
<comment type="pathway">
    <text evidence="3 12">Amine and polyamine biosynthesis; ectoine biosynthesis; L-ectoine from L-aspartate 4-semialdehyde: step 1/3.</text>
</comment>
<dbReference type="Pfam" id="PF00202">
    <property type="entry name" value="Aminotran_3"/>
    <property type="match status" value="1"/>
</dbReference>
<evidence type="ECO:0000256" key="3">
    <source>
        <dbReference type="ARBA" id="ARBA00004946"/>
    </source>
</evidence>
<dbReference type="InterPro" id="IPR004637">
    <property type="entry name" value="Dat"/>
</dbReference>
<dbReference type="GO" id="GO:0047307">
    <property type="term" value="F:diaminobutyrate-pyruvate transaminase activity"/>
    <property type="evidence" value="ECO:0007669"/>
    <property type="project" value="InterPro"/>
</dbReference>
<dbReference type="PIRSF" id="PIRSF000521">
    <property type="entry name" value="Transaminase_4ab_Lys_Orn"/>
    <property type="match status" value="1"/>
</dbReference>
<evidence type="ECO:0000313" key="15">
    <source>
        <dbReference type="Proteomes" id="UP000244180"/>
    </source>
</evidence>
<keyword evidence="7 12" id="KW-0032">Aminotransferase</keyword>
<dbReference type="AlphaFoldDB" id="A0A2T5G999"/>
<keyword evidence="8 12" id="KW-0808">Transferase</keyword>
<dbReference type="EC" id="2.6.1.76" evidence="5 12"/>
<dbReference type="Gene3D" id="3.90.1150.10">
    <property type="entry name" value="Aspartate Aminotransferase, domain 1"/>
    <property type="match status" value="1"/>
</dbReference>
<protein>
    <recommendedName>
        <fullName evidence="6 12">Diaminobutyrate--2-oxoglutarate transaminase</fullName>
        <ecNumber evidence="5 12">2.6.1.76</ecNumber>
    </recommendedName>
    <alternativeName>
        <fullName evidence="12">DABA aminotransferase</fullName>
    </alternativeName>
</protein>
<dbReference type="InterPro" id="IPR005814">
    <property type="entry name" value="Aminotrans_3"/>
</dbReference>
<dbReference type="GO" id="GO:0045303">
    <property type="term" value="F:diaminobutyrate-2-oxoglutarate transaminase activity"/>
    <property type="evidence" value="ECO:0007669"/>
    <property type="project" value="UniProtKB-EC"/>
</dbReference>
<name>A0A2T5G999_HYDSH</name>
<evidence type="ECO:0000256" key="11">
    <source>
        <dbReference type="RuleBase" id="RU003560"/>
    </source>
</evidence>
<dbReference type="Proteomes" id="UP000244180">
    <property type="component" value="Unassembled WGS sequence"/>
</dbReference>
<dbReference type="InterPro" id="IPR015422">
    <property type="entry name" value="PyrdxlP-dep_Trfase_small"/>
</dbReference>
<evidence type="ECO:0000256" key="5">
    <source>
        <dbReference type="ARBA" id="ARBA00013155"/>
    </source>
</evidence>
<comment type="caution">
    <text evidence="14">The sequence shown here is derived from an EMBL/GenBank/DDBJ whole genome shotgun (WGS) entry which is preliminary data.</text>
</comment>
<dbReference type="NCBIfam" id="TIGR02407">
    <property type="entry name" value="ectoine_ectB"/>
    <property type="match status" value="1"/>
</dbReference>
<dbReference type="SUPFAM" id="SSF53383">
    <property type="entry name" value="PLP-dependent transferases"/>
    <property type="match status" value="1"/>
</dbReference>
<evidence type="ECO:0000256" key="4">
    <source>
        <dbReference type="ARBA" id="ARBA00008954"/>
    </source>
</evidence>
<dbReference type="InterPro" id="IPR012773">
    <property type="entry name" value="Ectoine_EctB"/>
</dbReference>
<evidence type="ECO:0000256" key="12">
    <source>
        <dbReference type="RuleBase" id="RU365034"/>
    </source>
</evidence>
<keyword evidence="14" id="KW-0670">Pyruvate</keyword>
<evidence type="ECO:0000256" key="13">
    <source>
        <dbReference type="SAM" id="MobiDB-lite"/>
    </source>
</evidence>
<gene>
    <name evidence="14" type="ORF">HSCHL_0020</name>
</gene>
<dbReference type="NCBIfam" id="TIGR00709">
    <property type="entry name" value="dat"/>
    <property type="match status" value="1"/>
</dbReference>
<comment type="similarity">
    <text evidence="4 11">Belongs to the class-III pyridoxal-phosphate-dependent aminotransferase family.</text>
</comment>
<dbReference type="PANTHER" id="PTHR43552">
    <property type="entry name" value="DIAMINOBUTYRATE--2-OXOGLUTARATE AMINOTRANSFERASE"/>
    <property type="match status" value="1"/>
</dbReference>
<comment type="cofactor">
    <cofactor evidence="1 12">
        <name>pyridoxal 5'-phosphate</name>
        <dbReference type="ChEBI" id="CHEBI:597326"/>
    </cofactor>
</comment>
<keyword evidence="9 11" id="KW-0663">Pyridoxal phosphate</keyword>
<proteinExistence type="inferred from homology"/>
<dbReference type="InterPro" id="IPR015424">
    <property type="entry name" value="PyrdxlP-dep_Trfase"/>
</dbReference>
<evidence type="ECO:0000256" key="7">
    <source>
        <dbReference type="ARBA" id="ARBA00022576"/>
    </source>
</evidence>
<dbReference type="PANTHER" id="PTHR43552:SF2">
    <property type="entry name" value="DIAMINOBUTYRATE--2-OXOGLUTARATE TRANSAMINASE"/>
    <property type="match status" value="1"/>
</dbReference>
<evidence type="ECO:0000256" key="2">
    <source>
        <dbReference type="ARBA" id="ARBA00002189"/>
    </source>
</evidence>